<comment type="function">
    <text evidence="12">Cell wall formation. Adds enolpyruvyl to UDP-N-acetylglucosamine.</text>
</comment>
<keyword evidence="8 12" id="KW-0131">Cell cycle</keyword>
<protein>
    <recommendedName>
        <fullName evidence="12">UDP-N-acetylglucosamine 1-carboxyvinyltransferase</fullName>
        <ecNumber evidence="12">2.5.1.7</ecNumber>
    </recommendedName>
    <alternativeName>
        <fullName evidence="12">Enoylpyruvate transferase</fullName>
    </alternativeName>
    <alternativeName>
        <fullName evidence="12">UDP-N-acetylglucosamine enolpyruvyl transferase</fullName>
        <shortName evidence="12">EPT</shortName>
    </alternativeName>
</protein>
<evidence type="ECO:0000256" key="9">
    <source>
        <dbReference type="ARBA" id="ARBA00023316"/>
    </source>
</evidence>
<dbReference type="UniPathway" id="UPA00219"/>
<name>A0A1H9KJC5_9LACT</name>
<feature type="binding site" evidence="12">
    <location>
        <position position="329"/>
    </location>
    <ligand>
        <name>UDP-N-acetyl-alpha-D-glucosamine</name>
        <dbReference type="ChEBI" id="CHEBI:57705"/>
    </ligand>
</feature>
<evidence type="ECO:0000256" key="11">
    <source>
        <dbReference type="ARBA" id="ARBA00047527"/>
    </source>
</evidence>
<dbReference type="GO" id="GO:0071555">
    <property type="term" value="P:cell wall organization"/>
    <property type="evidence" value="ECO:0007669"/>
    <property type="project" value="UniProtKB-KW"/>
</dbReference>
<dbReference type="GO" id="GO:0008760">
    <property type="term" value="F:UDP-N-acetylglucosamine 1-carboxyvinyltransferase activity"/>
    <property type="evidence" value="ECO:0007669"/>
    <property type="project" value="UniProtKB-UniRule"/>
</dbReference>
<dbReference type="GO" id="GO:0008360">
    <property type="term" value="P:regulation of cell shape"/>
    <property type="evidence" value="ECO:0007669"/>
    <property type="project" value="UniProtKB-KW"/>
</dbReference>
<dbReference type="GO" id="GO:0005737">
    <property type="term" value="C:cytoplasm"/>
    <property type="evidence" value="ECO:0007669"/>
    <property type="project" value="UniProtKB-SubCell"/>
</dbReference>
<dbReference type="SUPFAM" id="SSF55205">
    <property type="entry name" value="EPT/RTPC-like"/>
    <property type="match status" value="1"/>
</dbReference>
<dbReference type="Proteomes" id="UP000198556">
    <property type="component" value="Unassembled WGS sequence"/>
</dbReference>
<keyword evidence="3 12" id="KW-0963">Cytoplasm</keyword>
<keyword evidence="15" id="KW-1185">Reference proteome</keyword>
<dbReference type="InterPro" id="IPR005750">
    <property type="entry name" value="UDP_GlcNAc_COvinyl_MurA"/>
</dbReference>
<accession>A0A1H9KJC5</accession>
<evidence type="ECO:0000256" key="3">
    <source>
        <dbReference type="ARBA" id="ARBA00022490"/>
    </source>
</evidence>
<comment type="pathway">
    <text evidence="2 12">Cell wall biogenesis; peptidoglycan biosynthesis.</text>
</comment>
<dbReference type="InterPro" id="IPR013792">
    <property type="entry name" value="RNA3'P_cycl/enolpyr_Trfase_a/b"/>
</dbReference>
<keyword evidence="9 12" id="KW-0961">Cell wall biogenesis/degradation</keyword>
<dbReference type="GO" id="GO:0009252">
    <property type="term" value="P:peptidoglycan biosynthetic process"/>
    <property type="evidence" value="ECO:0007669"/>
    <property type="project" value="UniProtKB-UniRule"/>
</dbReference>
<feature type="binding site" evidence="12">
    <location>
        <begin position="124"/>
        <end position="128"/>
    </location>
    <ligand>
        <name>UDP-N-acetyl-alpha-D-glucosamine</name>
        <dbReference type="ChEBI" id="CHEBI:57705"/>
    </ligand>
</feature>
<dbReference type="CDD" id="cd01555">
    <property type="entry name" value="UdpNAET"/>
    <property type="match status" value="1"/>
</dbReference>
<dbReference type="EC" id="2.5.1.7" evidence="12"/>
<evidence type="ECO:0000256" key="6">
    <source>
        <dbReference type="ARBA" id="ARBA00022960"/>
    </source>
</evidence>
<organism evidence="14 15">
    <name type="scientific">Granulicatella balaenopterae</name>
    <dbReference type="NCBI Taxonomy" id="137733"/>
    <lineage>
        <taxon>Bacteria</taxon>
        <taxon>Bacillati</taxon>
        <taxon>Bacillota</taxon>
        <taxon>Bacilli</taxon>
        <taxon>Lactobacillales</taxon>
        <taxon>Carnobacteriaceae</taxon>
        <taxon>Granulicatella</taxon>
    </lineage>
</organism>
<feature type="active site" description="Proton donor" evidence="12">
    <location>
        <position position="119"/>
    </location>
</feature>
<evidence type="ECO:0000256" key="12">
    <source>
        <dbReference type="HAMAP-Rule" id="MF_00111"/>
    </source>
</evidence>
<dbReference type="EMBL" id="FOGF01000014">
    <property type="protein sequence ID" value="SEQ99179.1"/>
    <property type="molecule type" value="Genomic_DNA"/>
</dbReference>
<dbReference type="GO" id="GO:0019277">
    <property type="term" value="P:UDP-N-acetylgalactosamine biosynthetic process"/>
    <property type="evidence" value="ECO:0007669"/>
    <property type="project" value="InterPro"/>
</dbReference>
<feature type="domain" description="Enolpyruvate transferase" evidence="13">
    <location>
        <begin position="6"/>
        <end position="408"/>
    </location>
</feature>
<keyword evidence="4 12" id="KW-0132">Cell division</keyword>
<feature type="binding site" evidence="12">
    <location>
        <position position="95"/>
    </location>
    <ligand>
        <name>UDP-N-acetyl-alpha-D-glucosamine</name>
        <dbReference type="ChEBI" id="CHEBI:57705"/>
    </ligand>
</feature>
<dbReference type="PANTHER" id="PTHR43783">
    <property type="entry name" value="UDP-N-ACETYLGLUCOSAMINE 1-CARBOXYVINYLTRANSFERASE"/>
    <property type="match status" value="1"/>
</dbReference>
<keyword evidence="7 12" id="KW-0573">Peptidoglycan synthesis</keyword>
<dbReference type="RefSeq" id="WP_089746504.1">
    <property type="nucleotide sequence ID" value="NZ_FOGF01000014.1"/>
</dbReference>
<feature type="binding site" evidence="12">
    <location>
        <begin position="22"/>
        <end position="23"/>
    </location>
    <ligand>
        <name>phosphoenolpyruvate</name>
        <dbReference type="ChEBI" id="CHEBI:58702"/>
    </ligand>
</feature>
<dbReference type="NCBIfam" id="TIGR01072">
    <property type="entry name" value="murA"/>
    <property type="match status" value="1"/>
</dbReference>
<dbReference type="PANTHER" id="PTHR43783:SF1">
    <property type="entry name" value="UDP-N-ACETYLGLUCOSAMINE 1-CARBOXYVINYLTRANSFERASE"/>
    <property type="match status" value="1"/>
</dbReference>
<dbReference type="Gene3D" id="3.65.10.10">
    <property type="entry name" value="Enolpyruvate transferase domain"/>
    <property type="match status" value="2"/>
</dbReference>
<feature type="modified residue" description="2-(S-cysteinyl)pyruvic acid O-phosphothioketal" evidence="12">
    <location>
        <position position="119"/>
    </location>
</feature>
<evidence type="ECO:0000313" key="14">
    <source>
        <dbReference type="EMBL" id="SEQ99179.1"/>
    </source>
</evidence>
<keyword evidence="6 12" id="KW-0133">Cell shape</keyword>
<evidence type="ECO:0000256" key="5">
    <source>
        <dbReference type="ARBA" id="ARBA00022679"/>
    </source>
</evidence>
<dbReference type="FunFam" id="3.65.10.10:FF:000001">
    <property type="entry name" value="UDP-N-acetylglucosamine 1-carboxyvinyltransferase"/>
    <property type="match status" value="1"/>
</dbReference>
<dbReference type="OrthoDB" id="9803760at2"/>
<sequence length="439" mass="47538">MDKIIVRGGKKLNGTVKVEGAKNAVLPILAASILAEQGVTVLTNVPNLSDVHIMLSVLNCLHVTSEFDVENKEIVLNATRDVQTVAPFEYVSQMRASIVVMGPLLARFGHARVAMPGGCAIGSRPIDLHLKGFEAMGAEISLENGYVEARAKELHGARIYLDFPSVGATQNILMAATLAKGTTIIENVAREPEIVDLANVLNKMGAKIVGAGTEVIRVEGVEQLEGTAHSIIPDRIEAGTFMVASAITEGDVFIEDAISEHNQPLIAKLREMGATIEEKVSGLRVIGPKELKATAVKTLPHPGFPTDMQSQMTIAQLLATGISTMSETVFENRFNHLEELRKMNAIFRIEGGVAIMEGQSTLQGAQVEATDLRAAAALIIAGMRATGYTRVTKLEYLDRGYHNFHLKLRALGADIERINEDDKHRFTDYELDTILANIV</sequence>
<dbReference type="Pfam" id="PF00275">
    <property type="entry name" value="EPSP_synthase"/>
    <property type="match status" value="1"/>
</dbReference>
<evidence type="ECO:0000256" key="10">
    <source>
        <dbReference type="ARBA" id="ARBA00038367"/>
    </source>
</evidence>
<dbReference type="STRING" id="137733.SAMN05421767_11415"/>
<comment type="similarity">
    <text evidence="10 12">Belongs to the EPSP synthase family. MurA subfamily.</text>
</comment>
<evidence type="ECO:0000313" key="15">
    <source>
        <dbReference type="Proteomes" id="UP000198556"/>
    </source>
</evidence>
<dbReference type="GO" id="GO:0051301">
    <property type="term" value="P:cell division"/>
    <property type="evidence" value="ECO:0007669"/>
    <property type="project" value="UniProtKB-KW"/>
</dbReference>
<evidence type="ECO:0000256" key="1">
    <source>
        <dbReference type="ARBA" id="ARBA00004496"/>
    </source>
</evidence>
<keyword evidence="5 12" id="KW-0808">Transferase</keyword>
<evidence type="ECO:0000256" key="4">
    <source>
        <dbReference type="ARBA" id="ARBA00022618"/>
    </source>
</evidence>
<comment type="caution">
    <text evidence="12">Lacks conserved residue(s) required for the propagation of feature annotation.</text>
</comment>
<comment type="subcellular location">
    <subcellularLocation>
        <location evidence="1 12">Cytoplasm</location>
    </subcellularLocation>
</comment>
<feature type="binding site" evidence="12">
    <location>
        <position position="307"/>
    </location>
    <ligand>
        <name>UDP-N-acetyl-alpha-D-glucosamine</name>
        <dbReference type="ChEBI" id="CHEBI:57705"/>
    </ligand>
</feature>
<dbReference type="InterPro" id="IPR001986">
    <property type="entry name" value="Enolpyruvate_Tfrase_dom"/>
</dbReference>
<dbReference type="InterPro" id="IPR050068">
    <property type="entry name" value="MurA_subfamily"/>
</dbReference>
<evidence type="ECO:0000256" key="8">
    <source>
        <dbReference type="ARBA" id="ARBA00023306"/>
    </source>
</evidence>
<proteinExistence type="inferred from homology"/>
<evidence type="ECO:0000256" key="7">
    <source>
        <dbReference type="ARBA" id="ARBA00022984"/>
    </source>
</evidence>
<dbReference type="AlphaFoldDB" id="A0A1H9KJC5"/>
<gene>
    <name evidence="12" type="primary">murA</name>
    <name evidence="14" type="ORF">SAMN05421767_11415</name>
</gene>
<evidence type="ECO:0000256" key="2">
    <source>
        <dbReference type="ARBA" id="ARBA00004752"/>
    </source>
</evidence>
<dbReference type="HAMAP" id="MF_00111">
    <property type="entry name" value="MurA"/>
    <property type="match status" value="1"/>
</dbReference>
<keyword evidence="12" id="KW-0670">Pyruvate</keyword>
<comment type="catalytic activity">
    <reaction evidence="11 12">
        <text>phosphoenolpyruvate + UDP-N-acetyl-alpha-D-glucosamine = UDP-N-acetyl-3-O-(1-carboxyvinyl)-alpha-D-glucosamine + phosphate</text>
        <dbReference type="Rhea" id="RHEA:18681"/>
        <dbReference type="ChEBI" id="CHEBI:43474"/>
        <dbReference type="ChEBI" id="CHEBI:57705"/>
        <dbReference type="ChEBI" id="CHEBI:58702"/>
        <dbReference type="ChEBI" id="CHEBI:68483"/>
        <dbReference type="EC" id="2.5.1.7"/>
    </reaction>
</comment>
<dbReference type="InterPro" id="IPR036968">
    <property type="entry name" value="Enolpyruvate_Tfrase_sf"/>
</dbReference>
<reference evidence="14 15" key="1">
    <citation type="submission" date="2016-10" db="EMBL/GenBank/DDBJ databases">
        <authorList>
            <person name="de Groot N.N."/>
        </authorList>
    </citation>
    <scope>NUCLEOTIDE SEQUENCE [LARGE SCALE GENOMIC DNA]</scope>
    <source>
        <strain evidence="14 15">DSM 15827</strain>
    </source>
</reference>
<evidence type="ECO:0000259" key="13">
    <source>
        <dbReference type="Pfam" id="PF00275"/>
    </source>
</evidence>
<dbReference type="NCBIfam" id="NF006873">
    <property type="entry name" value="PRK09369.1"/>
    <property type="match status" value="1"/>
</dbReference>